<dbReference type="EMBL" id="GBYB01010892">
    <property type="protein sequence ID" value="JAG80659.1"/>
    <property type="molecule type" value="Transcribed_RNA"/>
</dbReference>
<dbReference type="AlphaFoldDB" id="A0A0C9RCP6"/>
<sequence>LKVYFFVYIAKSLGFVTRRFGQWFSVYFRLLTMEWGNKENRIAVIALHKCGKSAGEIHDLLKELNISRMFVYRTIDRFSKTSTIDDRKRSGRPRAVRTDSAIKTVRDRINRDPCTKQIDMSKELDISARSMARLIRDDLHIKPYRQSTGSKKSK</sequence>
<dbReference type="PANTHER" id="PTHR46068">
    <property type="entry name" value="PROTEIN CBG27172"/>
    <property type="match status" value="1"/>
</dbReference>
<dbReference type="Pfam" id="PF13551">
    <property type="entry name" value="HTH_29"/>
    <property type="match status" value="1"/>
</dbReference>
<reference evidence="2" key="1">
    <citation type="submission" date="2015-01" db="EMBL/GenBank/DDBJ databases">
        <title>Transcriptome Assembly of Fopius arisanus.</title>
        <authorList>
            <person name="Geib S."/>
        </authorList>
    </citation>
    <scope>NUCLEOTIDE SEQUENCE</scope>
</reference>
<evidence type="ECO:0000256" key="1">
    <source>
        <dbReference type="ARBA" id="ARBA00004123"/>
    </source>
</evidence>
<organism evidence="2">
    <name type="scientific">Fopius arisanus</name>
    <dbReference type="NCBI Taxonomy" id="64838"/>
    <lineage>
        <taxon>Eukaryota</taxon>
        <taxon>Metazoa</taxon>
        <taxon>Ecdysozoa</taxon>
        <taxon>Arthropoda</taxon>
        <taxon>Hexapoda</taxon>
        <taxon>Insecta</taxon>
        <taxon>Pterygota</taxon>
        <taxon>Neoptera</taxon>
        <taxon>Endopterygota</taxon>
        <taxon>Hymenoptera</taxon>
        <taxon>Apocrita</taxon>
        <taxon>Ichneumonoidea</taxon>
        <taxon>Braconidae</taxon>
        <taxon>Opiinae</taxon>
        <taxon>Fopius</taxon>
    </lineage>
</organism>
<comment type="subcellular location">
    <subcellularLocation>
        <location evidence="1">Nucleus</location>
    </subcellularLocation>
</comment>
<dbReference type="InterPro" id="IPR009057">
    <property type="entry name" value="Homeodomain-like_sf"/>
</dbReference>
<gene>
    <name evidence="2" type="primary">YK006</name>
    <name evidence="2" type="ORF">g.871</name>
</gene>
<accession>A0A0C9RCP6</accession>
<dbReference type="PANTHER" id="PTHR46068:SF1">
    <property type="entry name" value="TRANSPOSASE IS30-LIKE HTH DOMAIN-CONTAINING PROTEIN"/>
    <property type="match status" value="1"/>
</dbReference>
<protein>
    <submittedName>
        <fullName evidence="2">YK006 protein</fullName>
    </submittedName>
</protein>
<dbReference type="SUPFAM" id="SSF46689">
    <property type="entry name" value="Homeodomain-like"/>
    <property type="match status" value="1"/>
</dbReference>
<dbReference type="GO" id="GO:0005634">
    <property type="term" value="C:nucleus"/>
    <property type="evidence" value="ECO:0007669"/>
    <property type="project" value="UniProtKB-SubCell"/>
</dbReference>
<feature type="non-terminal residue" evidence="2">
    <location>
        <position position="1"/>
    </location>
</feature>
<proteinExistence type="predicted"/>
<evidence type="ECO:0000313" key="2">
    <source>
        <dbReference type="EMBL" id="JAG80659.1"/>
    </source>
</evidence>
<name>A0A0C9RCP6_9HYME</name>